<dbReference type="Proteomes" id="UP000256328">
    <property type="component" value="Unassembled WGS sequence"/>
</dbReference>
<accession>A0A3D8T9C9</accession>
<feature type="domain" description="WW" evidence="3">
    <location>
        <begin position="174"/>
        <end position="202"/>
    </location>
</feature>
<dbReference type="Pfam" id="PF00397">
    <property type="entry name" value="WW"/>
    <property type="match status" value="1"/>
</dbReference>
<gene>
    <name evidence="4" type="ORF">BP5796_00942</name>
</gene>
<sequence length="530" mass="60092">MTRANLGLAEKEREAQEAQKAEHAQDQCNNNPFIKFRQFADAKISSLLQGVIGLPSTFSRSPGDTHWADIDDDLRRRDELHSRQNALKIAEQRRRMQNEADGSQEVAISVKTSADWDSSITRREGTGIGNNTTEDWPLYSRVSKSLFGHLVSVGEDNVEWGQCHPLFDLPDDEDELPAGWERKVNPFGRTYFVDHNTRSTTWSAGAPYLYLLRPDQKSHDVSRMVQHMAFNNLNKTARASLPYWGGLSLHAGNSLLPYLLFSTYSPINLQRSSEEPAYRDAFEDLLAMHNGLPLRREGRGEDLAIKEIEQTAKDDDIDIAKKNMSWIYTLKARGILSQPNTPSEVATDFASSFLRPDIMSDILRPFRQSEPEDNDQNTEQDMYDHFLRSASSAASTSVGLVDSLFSDAERFIQDLTEGTRKDQDQPEDTKTATKTFYERTPAGEATKPSGDADRVVSTITSSEHITHEDGRVETNITVRRRFADGRETVTEKSHIEHPRNDVADRIDEIQQPTRSGKNPENENKGWFWKK</sequence>
<dbReference type="SUPFAM" id="SSF51045">
    <property type="entry name" value="WW domain"/>
    <property type="match status" value="1"/>
</dbReference>
<keyword evidence="5" id="KW-1185">Reference proteome</keyword>
<dbReference type="EMBL" id="PDLN01000001">
    <property type="protein sequence ID" value="RDW95179.1"/>
    <property type="molecule type" value="Genomic_DNA"/>
</dbReference>
<dbReference type="InterPro" id="IPR001202">
    <property type="entry name" value="WW_dom"/>
</dbReference>
<evidence type="ECO:0000313" key="5">
    <source>
        <dbReference type="Proteomes" id="UP000256328"/>
    </source>
</evidence>
<evidence type="ECO:0000256" key="1">
    <source>
        <dbReference type="SAM" id="Coils"/>
    </source>
</evidence>
<evidence type="ECO:0000256" key="2">
    <source>
        <dbReference type="SAM" id="MobiDB-lite"/>
    </source>
</evidence>
<comment type="caution">
    <text evidence="4">The sequence shown here is derived from an EMBL/GenBank/DDBJ whole genome shotgun (WGS) entry which is preliminary data.</text>
</comment>
<evidence type="ECO:0000313" key="4">
    <source>
        <dbReference type="EMBL" id="RDW95179.1"/>
    </source>
</evidence>
<organism evidence="4 5">
    <name type="scientific">Coleophoma crateriformis</name>
    <dbReference type="NCBI Taxonomy" id="565419"/>
    <lineage>
        <taxon>Eukaryota</taxon>
        <taxon>Fungi</taxon>
        <taxon>Dikarya</taxon>
        <taxon>Ascomycota</taxon>
        <taxon>Pezizomycotina</taxon>
        <taxon>Leotiomycetes</taxon>
        <taxon>Helotiales</taxon>
        <taxon>Dermateaceae</taxon>
        <taxon>Coleophoma</taxon>
    </lineage>
</organism>
<proteinExistence type="predicted"/>
<name>A0A3D8T9C9_9HELO</name>
<protein>
    <recommendedName>
        <fullName evidence="3">WW domain-containing protein</fullName>
    </recommendedName>
</protein>
<keyword evidence="1" id="KW-0175">Coiled coil</keyword>
<reference evidence="4 5" key="1">
    <citation type="journal article" date="2018" name="IMA Fungus">
        <title>IMA Genome-F 9: Draft genome sequence of Annulohypoxylon stygium, Aspergillus mulundensis, Berkeleyomyces basicola (syn. Thielaviopsis basicola), Ceratocystis smalleyi, two Cercospora beticola strains, Coleophoma cylindrospora, Fusarium fracticaudum, Phialophora cf. hyalina, and Morchella septimelata.</title>
        <authorList>
            <person name="Wingfield B.D."/>
            <person name="Bills G.F."/>
            <person name="Dong Y."/>
            <person name="Huang W."/>
            <person name="Nel W.J."/>
            <person name="Swalarsk-Parry B.S."/>
            <person name="Vaghefi N."/>
            <person name="Wilken P.M."/>
            <person name="An Z."/>
            <person name="de Beer Z.W."/>
            <person name="De Vos L."/>
            <person name="Chen L."/>
            <person name="Duong T.A."/>
            <person name="Gao Y."/>
            <person name="Hammerbacher A."/>
            <person name="Kikkert J.R."/>
            <person name="Li Y."/>
            <person name="Li H."/>
            <person name="Li K."/>
            <person name="Li Q."/>
            <person name="Liu X."/>
            <person name="Ma X."/>
            <person name="Naidoo K."/>
            <person name="Pethybridge S.J."/>
            <person name="Sun J."/>
            <person name="Steenkamp E.T."/>
            <person name="van der Nest M.A."/>
            <person name="van Wyk S."/>
            <person name="Wingfield M.J."/>
            <person name="Xiong C."/>
            <person name="Yue Q."/>
            <person name="Zhang X."/>
        </authorList>
    </citation>
    <scope>NUCLEOTIDE SEQUENCE [LARGE SCALE GENOMIC DNA]</scope>
    <source>
        <strain evidence="4 5">BP5796</strain>
    </source>
</reference>
<dbReference type="AlphaFoldDB" id="A0A3D8T9C9"/>
<dbReference type="PROSITE" id="PS50020">
    <property type="entry name" value="WW_DOMAIN_2"/>
    <property type="match status" value="1"/>
</dbReference>
<dbReference type="SMART" id="SM00456">
    <property type="entry name" value="WW"/>
    <property type="match status" value="1"/>
</dbReference>
<feature type="coiled-coil region" evidence="1">
    <location>
        <begin position="1"/>
        <end position="31"/>
    </location>
</feature>
<dbReference type="OrthoDB" id="4586300at2759"/>
<feature type="region of interest" description="Disordered" evidence="2">
    <location>
        <begin position="485"/>
        <end position="530"/>
    </location>
</feature>
<evidence type="ECO:0000259" key="3">
    <source>
        <dbReference type="PROSITE" id="PS50020"/>
    </source>
</evidence>
<dbReference type="InterPro" id="IPR036020">
    <property type="entry name" value="WW_dom_sf"/>
</dbReference>
<dbReference type="Gene3D" id="2.20.70.10">
    <property type="match status" value="1"/>
</dbReference>
<dbReference type="CDD" id="cd00201">
    <property type="entry name" value="WW"/>
    <property type="match status" value="1"/>
</dbReference>
<feature type="compositionally biased region" description="Basic and acidic residues" evidence="2">
    <location>
        <begin position="485"/>
        <end position="508"/>
    </location>
</feature>